<keyword evidence="3" id="KW-1185">Reference proteome</keyword>
<evidence type="ECO:0000313" key="4">
    <source>
        <dbReference type="Proteomes" id="UP000182836"/>
    </source>
</evidence>
<dbReference type="Proteomes" id="UP000037269">
    <property type="component" value="Unassembled WGS sequence"/>
</dbReference>
<accession>A0A0D1V9Z2</accession>
<gene>
    <name evidence="1" type="ORF">AF333_30635</name>
    <name evidence="2" type="ORF">SAMN04487909_108143</name>
</gene>
<evidence type="ECO:0000313" key="1">
    <source>
        <dbReference type="EMBL" id="KON84290.1"/>
    </source>
</evidence>
<evidence type="ECO:0000313" key="3">
    <source>
        <dbReference type="Proteomes" id="UP000037269"/>
    </source>
</evidence>
<organism evidence="1 3">
    <name type="scientific">Aneurinibacillus migulanus</name>
    <name type="common">Bacillus migulanus</name>
    <dbReference type="NCBI Taxonomy" id="47500"/>
    <lineage>
        <taxon>Bacteria</taxon>
        <taxon>Bacillati</taxon>
        <taxon>Bacillota</taxon>
        <taxon>Bacilli</taxon>
        <taxon>Bacillales</taxon>
        <taxon>Paenibacillaceae</taxon>
        <taxon>Aneurinibacillus group</taxon>
        <taxon>Aneurinibacillus</taxon>
    </lineage>
</organism>
<dbReference type="STRING" id="47500.AF333_30635"/>
<dbReference type="OrthoDB" id="2474186at2"/>
<dbReference type="EMBL" id="FNED01000008">
    <property type="protein sequence ID" value="SDI84461.1"/>
    <property type="molecule type" value="Genomic_DNA"/>
</dbReference>
<name>A0A0D1V9Z2_ANEMI</name>
<dbReference type="GeneID" id="42309481"/>
<reference evidence="1 3" key="1">
    <citation type="submission" date="2015-07" db="EMBL/GenBank/DDBJ databases">
        <title>Fjat-14205 dsm 2895.</title>
        <authorList>
            <person name="Liu B."/>
            <person name="Wang J."/>
            <person name="Zhu Y."/>
            <person name="Liu G."/>
            <person name="Chen Q."/>
            <person name="Chen Z."/>
            <person name="Lan J."/>
            <person name="Che J."/>
            <person name="Ge C."/>
            <person name="Shi H."/>
            <person name="Pan Z."/>
            <person name="Liu X."/>
        </authorList>
    </citation>
    <scope>NUCLEOTIDE SEQUENCE [LARGE SCALE GENOMIC DNA]</scope>
    <source>
        <strain evidence="1 3">DSM 2895</strain>
    </source>
</reference>
<dbReference type="PATRIC" id="fig|47500.8.peg.6535"/>
<dbReference type="RefSeq" id="WP_043065768.1">
    <property type="nucleotide sequence ID" value="NZ_CCMI01000051.1"/>
</dbReference>
<dbReference type="EMBL" id="LGUG01000013">
    <property type="protein sequence ID" value="KON84290.1"/>
    <property type="molecule type" value="Genomic_DNA"/>
</dbReference>
<dbReference type="AlphaFoldDB" id="A0A0D1V9Z2"/>
<evidence type="ECO:0000313" key="2">
    <source>
        <dbReference type="EMBL" id="SDI84461.1"/>
    </source>
</evidence>
<protein>
    <submittedName>
        <fullName evidence="1">Uncharacterized protein</fullName>
    </submittedName>
</protein>
<sequence length="97" mass="10687">MNIAYLTRVARDLYMRASTIVVNSEHTIPVKSAHQDGSNVVIVAEPIRGITQITSLRLLDEQGGLITEKTANIDVTDRQALEFTFRFEVKGGTIDGV</sequence>
<dbReference type="Proteomes" id="UP000182836">
    <property type="component" value="Unassembled WGS sequence"/>
</dbReference>
<proteinExistence type="predicted"/>
<reference evidence="2 4" key="2">
    <citation type="submission" date="2016-10" db="EMBL/GenBank/DDBJ databases">
        <authorList>
            <person name="de Groot N.N."/>
        </authorList>
    </citation>
    <scope>NUCLEOTIDE SEQUENCE [LARGE SCALE GENOMIC DNA]</scope>
    <source>
        <strain evidence="2 4">DSM 2895</strain>
    </source>
</reference>